<name>A0AAD4WXI2_PRUDU</name>
<sequence length="144" mass="16465">MSKRDKDVPANKKLHMPIHSVVQDYLQGDISTQPEVQRNINLELIKKNIKDDESDFAHRPPFSIQEKESEYDAYRVIDDVCCMLSRTRSSLRVIYDSTCKVIGSFTFACYDTPHDGSSSPEEIPSCHRIICTSFSNWEASFILG</sequence>
<keyword evidence="2" id="KW-1185">Reference proteome</keyword>
<dbReference type="Proteomes" id="UP001054821">
    <property type="component" value="Chromosome 1"/>
</dbReference>
<dbReference type="AlphaFoldDB" id="A0AAD4WXI2"/>
<dbReference type="EMBL" id="JAJFAZ020000001">
    <property type="protein sequence ID" value="KAI5349546.1"/>
    <property type="molecule type" value="Genomic_DNA"/>
</dbReference>
<accession>A0AAD4WXI2</accession>
<evidence type="ECO:0000313" key="2">
    <source>
        <dbReference type="Proteomes" id="UP001054821"/>
    </source>
</evidence>
<reference evidence="1 2" key="1">
    <citation type="journal article" date="2022" name="G3 (Bethesda)">
        <title>Whole-genome sequence and methylome profiling of the almond [Prunus dulcis (Mill.) D.A. Webb] cultivar 'Nonpareil'.</title>
        <authorList>
            <person name="D'Amico-Willman K.M."/>
            <person name="Ouma W.Z."/>
            <person name="Meulia T."/>
            <person name="Sideli G.M."/>
            <person name="Gradziel T.M."/>
            <person name="Fresnedo-Ramirez J."/>
        </authorList>
    </citation>
    <scope>NUCLEOTIDE SEQUENCE [LARGE SCALE GENOMIC DNA]</scope>
    <source>
        <strain evidence="1">Clone GOH B32 T37-40</strain>
    </source>
</reference>
<evidence type="ECO:0000313" key="1">
    <source>
        <dbReference type="EMBL" id="KAI5349546.1"/>
    </source>
</evidence>
<protein>
    <submittedName>
        <fullName evidence="1">Uncharacterized protein</fullName>
    </submittedName>
</protein>
<gene>
    <name evidence="1" type="ORF">L3X38_002434</name>
</gene>
<comment type="caution">
    <text evidence="1">The sequence shown here is derived from an EMBL/GenBank/DDBJ whole genome shotgun (WGS) entry which is preliminary data.</text>
</comment>
<organism evidence="1 2">
    <name type="scientific">Prunus dulcis</name>
    <name type="common">Almond</name>
    <name type="synonym">Amygdalus dulcis</name>
    <dbReference type="NCBI Taxonomy" id="3755"/>
    <lineage>
        <taxon>Eukaryota</taxon>
        <taxon>Viridiplantae</taxon>
        <taxon>Streptophyta</taxon>
        <taxon>Embryophyta</taxon>
        <taxon>Tracheophyta</taxon>
        <taxon>Spermatophyta</taxon>
        <taxon>Magnoliopsida</taxon>
        <taxon>eudicotyledons</taxon>
        <taxon>Gunneridae</taxon>
        <taxon>Pentapetalae</taxon>
        <taxon>rosids</taxon>
        <taxon>fabids</taxon>
        <taxon>Rosales</taxon>
        <taxon>Rosaceae</taxon>
        <taxon>Amygdaloideae</taxon>
        <taxon>Amygdaleae</taxon>
        <taxon>Prunus</taxon>
    </lineage>
</organism>
<proteinExistence type="predicted"/>